<dbReference type="SUPFAM" id="SSF55048">
    <property type="entry name" value="Probable ACP-binding domain of malonyl-CoA ACP transacylase"/>
    <property type="match status" value="1"/>
</dbReference>
<name>A0A5B2VJN5_9BACT</name>
<dbReference type="Gene3D" id="3.20.20.70">
    <property type="entry name" value="Aldolase class I"/>
    <property type="match status" value="2"/>
</dbReference>
<dbReference type="InterPro" id="IPR036736">
    <property type="entry name" value="ACP-like_sf"/>
</dbReference>
<dbReference type="SUPFAM" id="SSF52151">
    <property type="entry name" value="FabD/lysophospholipase-like"/>
    <property type="match status" value="1"/>
</dbReference>
<gene>
    <name evidence="6" type="ORF">F0L74_24155</name>
</gene>
<dbReference type="Pfam" id="PF08659">
    <property type="entry name" value="KR"/>
    <property type="match status" value="1"/>
</dbReference>
<dbReference type="Pfam" id="PF00698">
    <property type="entry name" value="Acyl_transf_1"/>
    <property type="match status" value="1"/>
</dbReference>
<dbReference type="Proteomes" id="UP000324611">
    <property type="component" value="Unassembled WGS sequence"/>
</dbReference>
<sequence>MGKMKIIGATPFEKPDVGLVLALLKAKAFPVLQLGRDKQQALEALATLTARTDAPFGVCFTDERLAGITLPAQVSLAIMPYGMKITLPKNVQLFYQIFSVGEAHKAKAAHANGIIIKGNEGAGSVSDESSFILFQRIIREISGLDIWVQGGIGLHTAAAAAALGATGVVLDSQLVLFPECSAPAPIKNICEKLNGNETRVVDHYRVLVRPNSPALPEKISQTALVPYLDTLDLDKGYLPLGQDIAIGIDLAQRFKKLSRLVFGLQEAAHGHLQQAKALNVLRPGNALATELQIPYPIAQGPMTRVSDVPAFAADVANAGGLPFVALSLLKGEAARALIRDTKTLAGDRSWGVGILGFAPPELREEQINYIREEKPPIVLIAGGRPSQAKALEQDGIKTFLHVPSTSLLDMFIKEGAKRFVFEGRECGGHVGPLSSLVLWERQVTRLLQEENPEQFSVFFAGGIHDPLSAAFIAVLAAPLAARGAKVGVLMGTAYIYTREAVSSGAILPQFQEQAITQKDTILLETAPGHETRCLYTPFADQFSEEKERLQNTGVDKKEIWAQLEQLNVGRLRIAAKGIERRGDELVTIAETEQLQSGMYMIGQVAALRDRIVSIADLHSAVAEGNYTLIQDAALPVAPQAPEKALNVAIVGMACIYPGARNIEEYWRNILMGKDCITEVPDERWNKSLYYDPASNNGEKTPSKWGGFIPKIDFDPVQFGIPPQSLAAIDPSQLLSLLVAKQALDNAGYGSLNINRENISVIIGTEAGTDLANSYGFRSLFTQIFGEIPPELDEALPKLTEDSFPGVLANVISGRITNRLDLGGRNYTVDAACASSLAAIDLACQELVMEKSDMVIAGAADLHNSINDYLMFASTHALSRQGKCATFDANADGTTLGEGIAMMVLKRYDDAKRDGDTIYAVIKGVGGSSDGKSLGLTAPRKAGQTRALERAYEQAGISPAAIGLLEAHGTGTVVGDKTELGAVSDMLLHSGATRAQTYLGSVKTQIGHTKCAAGLAGLIKAALSVYHGVKPPTLHLKTPNSFYNAQYSPFAFNTQAGIWTEDKRVAGISAFGFGGTNFHAVIENEHSVPQPATALGAWPTELFVFRGDSYAAAQEGLHQVKALLEKNDQLPLKDIAYSLYKYHPTAPVQLCIVADSPEDLLLKLDLALSGAATNGVYITQQLEGKVAFLFPGQGSQRVNMARDLFVAFPAMRRLLKDKPQYEQVLFPPAVFDEATAKAQKAAIKDTRMAQPLLGIVDMAIASFLQELGIVPDMLAGHSYGELPALCFAKVFAEDQLTSLSEKRAAAILDAVGADKGAMLAISCKEEILKEAVTDVEDVWLVNHNSPLQWVVAGTTPAIKALSEKLQAAHISFQPLEVACAFHSPLLVGAKALYSEALSDVTFNTPALPVWSNTTAAVYPTDPAAIKERLANHLVAPVKFTEEIEQMYAQGARIFIEVGPGKVLSNLTRAIIGEDDLILHTEDKDQPGISQLLHTIAKYMASGRAVQLDKLFESRAARNLDLDAPEQYKKSSTIWHVNGQLAVPAVGKLPAHGALPIVTPLQLKSTATPNTVVINQGGAEQMVAAYLNSVKHIVQAQRDVILGYLGHTPQHFNNTELPDLTPRKTIPVQTPVSGNGNAYTNGAYSNGNGYTNGSYSNGNGHHPAANGAVITPAAVVVKDVKTILLAVISDKTGYPTDMLGMEMDLEADLSIDSIKRMEIIGELKTRLGGFNSNGSSDEAVVEQLAAIKTLKGLVDWLTANGGEAAGGVTAGTVMAEIPAATEAIAAPTDPASKGWSDAELQNILLNIVSEKTGYPTDMLGLELDLEADLSIDSIKRMEIIGELKTRLGGLQQAANKGEELTEQLAAIKTLQGLINWLVENTRSHFEPVQEALKIIEQGFVNGVEKEQLSRLRFELTPSLLQPADHAQLAGIRFAITDDGGPVAIAIQQLLEAQGATANIIHDTDTLDAYQGLIILDIFSSPKRNDIISSFSMVKKLDFEKVKWVYALSDFDGHLGQDADLQLLQHFQGYTGFFKSLDKEYEHTKCRTINLADKLTPERIAAIALDEILHPEGPAEVIYHNNTRQTREPVPSQLTIGGTPDIQLNKQSVVLVLGGAQGITAELMIRFSKEYPCHYILVGRSPDPRKVAQESYASLQTKDEIRQYLVSQGQLKKPAEIEKRAAEIHKNNQILQTLSSLEHNGATVSYHSLDLRDADGLRAFIQGVYKEYGRIDGVVHGAGLLEDKLFHQKTPESFERVFSTKVTPLRVLAEQLKADTQFVILFSSVASVYGNRGQTDYAAANSVMDRYARVLQQQLKAKVMAINWGPWKGAGMVSASLEKEYERRGIALIPLTDGMETFIDELKYGNESQVLIMAGSITF</sequence>
<dbReference type="GO" id="GO:0006633">
    <property type="term" value="P:fatty acid biosynthetic process"/>
    <property type="evidence" value="ECO:0007669"/>
    <property type="project" value="InterPro"/>
</dbReference>
<dbReference type="SUPFAM" id="SSF53901">
    <property type="entry name" value="Thiolase-like"/>
    <property type="match status" value="1"/>
</dbReference>
<organism evidence="6 7">
    <name type="scientific">Chitinophaga agrisoli</name>
    <dbReference type="NCBI Taxonomy" id="2607653"/>
    <lineage>
        <taxon>Bacteria</taxon>
        <taxon>Pseudomonadati</taxon>
        <taxon>Bacteroidota</taxon>
        <taxon>Chitinophagia</taxon>
        <taxon>Chitinophagales</taxon>
        <taxon>Chitinophagaceae</taxon>
        <taxon>Chitinophaga</taxon>
    </lineage>
</organism>
<dbReference type="SUPFAM" id="SSF51395">
    <property type="entry name" value="FMN-linked oxidoreductases"/>
    <property type="match status" value="1"/>
</dbReference>
<dbReference type="SMART" id="SM00822">
    <property type="entry name" value="PKS_KR"/>
    <property type="match status" value="1"/>
</dbReference>
<dbReference type="Pfam" id="PF00550">
    <property type="entry name" value="PP-binding"/>
    <property type="match status" value="1"/>
</dbReference>
<dbReference type="Gene3D" id="1.10.1200.10">
    <property type="entry name" value="ACP-like"/>
    <property type="match status" value="2"/>
</dbReference>
<dbReference type="InterPro" id="IPR016039">
    <property type="entry name" value="Thiolase-like"/>
</dbReference>
<dbReference type="EMBL" id="VUOC01000004">
    <property type="protein sequence ID" value="KAA2239301.1"/>
    <property type="molecule type" value="Genomic_DNA"/>
</dbReference>
<evidence type="ECO:0000256" key="2">
    <source>
        <dbReference type="ARBA" id="ARBA00022553"/>
    </source>
</evidence>
<keyword evidence="7" id="KW-1185">Reference proteome</keyword>
<keyword evidence="3" id="KW-0808">Transferase</keyword>
<dbReference type="InterPro" id="IPR009081">
    <property type="entry name" value="PP-bd_ACP"/>
</dbReference>
<feature type="domain" description="Carrier" evidence="4">
    <location>
        <begin position="1669"/>
        <end position="1759"/>
    </location>
</feature>
<dbReference type="SUPFAM" id="SSF51735">
    <property type="entry name" value="NAD(P)-binding Rossmann-fold domains"/>
    <property type="match status" value="1"/>
</dbReference>
<dbReference type="SMART" id="SM00827">
    <property type="entry name" value="PKS_AT"/>
    <property type="match status" value="1"/>
</dbReference>
<dbReference type="InterPro" id="IPR016035">
    <property type="entry name" value="Acyl_Trfase/lysoPLipase"/>
</dbReference>
<evidence type="ECO:0000256" key="3">
    <source>
        <dbReference type="ARBA" id="ARBA00022679"/>
    </source>
</evidence>
<dbReference type="Pfam" id="PF03060">
    <property type="entry name" value="NMO"/>
    <property type="match status" value="1"/>
</dbReference>
<proteinExistence type="predicted"/>
<keyword evidence="1" id="KW-0596">Phosphopantetheine</keyword>
<dbReference type="SUPFAM" id="SSF47336">
    <property type="entry name" value="ACP-like"/>
    <property type="match status" value="2"/>
</dbReference>
<dbReference type="InterPro" id="IPR013785">
    <property type="entry name" value="Aldolase_TIM"/>
</dbReference>
<dbReference type="PROSITE" id="PS50075">
    <property type="entry name" value="CARRIER"/>
    <property type="match status" value="1"/>
</dbReference>
<dbReference type="InterPro" id="IPR016036">
    <property type="entry name" value="Malonyl_transacylase_ACP-bd"/>
</dbReference>
<dbReference type="InterPro" id="IPR018201">
    <property type="entry name" value="Ketoacyl_synth_AS"/>
</dbReference>
<reference evidence="6 7" key="1">
    <citation type="submission" date="2019-09" db="EMBL/GenBank/DDBJ databases">
        <title>Chitinophaga ginsengihumi sp. nov., isolated from soil of ginseng rhizosphere.</title>
        <authorList>
            <person name="Lee J."/>
        </authorList>
    </citation>
    <scope>NUCLEOTIDE SEQUENCE [LARGE SCALE GENOMIC DNA]</scope>
    <source>
        <strain evidence="6 7">BN140078</strain>
    </source>
</reference>
<dbReference type="Gene3D" id="3.40.47.10">
    <property type="match status" value="1"/>
</dbReference>
<dbReference type="Pfam" id="PF00109">
    <property type="entry name" value="ketoacyl-synt"/>
    <property type="match status" value="1"/>
</dbReference>
<dbReference type="InterPro" id="IPR014043">
    <property type="entry name" value="Acyl_transferase_dom"/>
</dbReference>
<evidence type="ECO:0000256" key="1">
    <source>
        <dbReference type="ARBA" id="ARBA00022450"/>
    </source>
</evidence>
<dbReference type="PANTHER" id="PTHR43074">
    <property type="entry name" value="OMEGA-3 POLYUNSATURATED FATTY ACID SYNTHASE PFAB-RELATED"/>
    <property type="match status" value="1"/>
</dbReference>
<dbReference type="InterPro" id="IPR001227">
    <property type="entry name" value="Ac_transferase_dom_sf"/>
</dbReference>
<feature type="domain" description="Ketosynthase family 3 (KS3)" evidence="5">
    <location>
        <begin position="644"/>
        <end position="1083"/>
    </location>
</feature>
<dbReference type="PANTHER" id="PTHR43074:SF1">
    <property type="entry name" value="BETA-KETOACYL SYNTHASE FAMILY PROTEIN-RELATED"/>
    <property type="match status" value="1"/>
</dbReference>
<protein>
    <submittedName>
        <fullName evidence="6">SDR family NAD(P)-dependent oxidoreductase</fullName>
    </submittedName>
</protein>
<evidence type="ECO:0000313" key="6">
    <source>
        <dbReference type="EMBL" id="KAA2239301.1"/>
    </source>
</evidence>
<dbReference type="InterPro" id="IPR014030">
    <property type="entry name" value="Ketoacyl_synth_N"/>
</dbReference>
<dbReference type="Gene3D" id="3.40.50.720">
    <property type="entry name" value="NAD(P)-binding Rossmann-like Domain"/>
    <property type="match status" value="1"/>
</dbReference>
<evidence type="ECO:0000259" key="4">
    <source>
        <dbReference type="PROSITE" id="PS50075"/>
    </source>
</evidence>
<dbReference type="Pfam" id="PF02801">
    <property type="entry name" value="Ketoacyl-synt_C"/>
    <property type="match status" value="1"/>
</dbReference>
<dbReference type="Gene3D" id="3.40.366.10">
    <property type="entry name" value="Malonyl-Coenzyme A Acyl Carrier Protein, domain 2"/>
    <property type="match status" value="1"/>
</dbReference>
<dbReference type="InterPro" id="IPR013968">
    <property type="entry name" value="PKS_KR"/>
</dbReference>
<evidence type="ECO:0000259" key="5">
    <source>
        <dbReference type="PROSITE" id="PS52004"/>
    </source>
</evidence>
<dbReference type="CDD" id="cd00833">
    <property type="entry name" value="PKS"/>
    <property type="match status" value="1"/>
</dbReference>
<dbReference type="InterPro" id="IPR020841">
    <property type="entry name" value="PKS_Beta-ketoAc_synthase_dom"/>
</dbReference>
<dbReference type="PROSITE" id="PS52004">
    <property type="entry name" value="KS3_2"/>
    <property type="match status" value="1"/>
</dbReference>
<keyword evidence="2" id="KW-0597">Phosphoprotein</keyword>
<dbReference type="Gene3D" id="3.30.70.250">
    <property type="entry name" value="Malonyl-CoA ACP transacylase, ACP-binding"/>
    <property type="match status" value="1"/>
</dbReference>
<dbReference type="SMART" id="SM00825">
    <property type="entry name" value="PKS_KS"/>
    <property type="match status" value="1"/>
</dbReference>
<dbReference type="SUPFAM" id="SSF51412">
    <property type="entry name" value="Inosine monophosphate dehydrogenase (IMPDH)"/>
    <property type="match status" value="1"/>
</dbReference>
<dbReference type="InterPro" id="IPR036291">
    <property type="entry name" value="NAD(P)-bd_dom_sf"/>
</dbReference>
<evidence type="ECO:0000313" key="7">
    <source>
        <dbReference type="Proteomes" id="UP000324611"/>
    </source>
</evidence>
<accession>A0A5B2VJN5</accession>
<dbReference type="InterPro" id="IPR057326">
    <property type="entry name" value="KR_dom"/>
</dbReference>
<dbReference type="PROSITE" id="PS00606">
    <property type="entry name" value="KS3_1"/>
    <property type="match status" value="1"/>
</dbReference>
<reference evidence="6 7" key="2">
    <citation type="submission" date="2019-09" db="EMBL/GenBank/DDBJ databases">
        <authorList>
            <person name="Jin C."/>
        </authorList>
    </citation>
    <scope>NUCLEOTIDE SEQUENCE [LARGE SCALE GENOMIC DNA]</scope>
    <source>
        <strain evidence="6 7">BN140078</strain>
    </source>
</reference>
<dbReference type="GO" id="GO:0004315">
    <property type="term" value="F:3-oxoacyl-[acyl-carrier-protein] synthase activity"/>
    <property type="evidence" value="ECO:0007669"/>
    <property type="project" value="InterPro"/>
</dbReference>
<dbReference type="CDD" id="cd08953">
    <property type="entry name" value="KR_2_SDR_x"/>
    <property type="match status" value="1"/>
</dbReference>
<comment type="caution">
    <text evidence="6">The sequence shown here is derived from an EMBL/GenBank/DDBJ whole genome shotgun (WGS) entry which is preliminary data.</text>
</comment>
<dbReference type="InterPro" id="IPR014031">
    <property type="entry name" value="Ketoacyl_synth_C"/>
</dbReference>
<dbReference type="InterPro" id="IPR052568">
    <property type="entry name" value="PKS-FAS_Synthase"/>
</dbReference>